<name>A0A926RU06_9BACL</name>
<feature type="transmembrane region" description="Helical" evidence="1">
    <location>
        <begin position="82"/>
        <end position="100"/>
    </location>
</feature>
<keyword evidence="1" id="KW-1133">Transmembrane helix</keyword>
<feature type="transmembrane region" description="Helical" evidence="1">
    <location>
        <begin position="107"/>
        <end position="130"/>
    </location>
</feature>
<evidence type="ECO:0008006" key="4">
    <source>
        <dbReference type="Google" id="ProtNLM"/>
    </source>
</evidence>
<comment type="caution">
    <text evidence="2">The sequence shown here is derived from an EMBL/GenBank/DDBJ whole genome shotgun (WGS) entry which is preliminary data.</text>
</comment>
<evidence type="ECO:0000313" key="3">
    <source>
        <dbReference type="Proteomes" id="UP000661691"/>
    </source>
</evidence>
<reference evidence="2" key="1">
    <citation type="submission" date="2020-09" db="EMBL/GenBank/DDBJ databases">
        <title>A novel bacterium of genus Hazenella, isolated from South China Sea.</title>
        <authorList>
            <person name="Huang H."/>
            <person name="Mo K."/>
            <person name="Hu Y."/>
        </authorList>
    </citation>
    <scope>NUCLEOTIDE SEQUENCE</scope>
    <source>
        <strain evidence="2">IB182357</strain>
    </source>
</reference>
<accession>A0A926RU06</accession>
<dbReference type="AlphaFoldDB" id="A0A926RU06"/>
<feature type="transmembrane region" description="Helical" evidence="1">
    <location>
        <begin position="136"/>
        <end position="154"/>
    </location>
</feature>
<dbReference type="EMBL" id="JACXAH010000005">
    <property type="protein sequence ID" value="MBD1371804.1"/>
    <property type="molecule type" value="Genomic_DNA"/>
</dbReference>
<proteinExistence type="predicted"/>
<evidence type="ECO:0000313" key="2">
    <source>
        <dbReference type="EMBL" id="MBD1371804.1"/>
    </source>
</evidence>
<keyword evidence="1" id="KW-0472">Membrane</keyword>
<protein>
    <recommendedName>
        <fullName evidence="4">DUF5668 domain-containing protein</fullName>
    </recommendedName>
</protein>
<keyword evidence="3" id="KW-1185">Reference proteome</keyword>
<dbReference type="Proteomes" id="UP000661691">
    <property type="component" value="Unassembled WGS sequence"/>
</dbReference>
<evidence type="ECO:0000256" key="1">
    <source>
        <dbReference type="SAM" id="Phobius"/>
    </source>
</evidence>
<feature type="transmembrane region" description="Helical" evidence="1">
    <location>
        <begin position="56"/>
        <end position="76"/>
    </location>
</feature>
<feature type="transmembrane region" description="Helical" evidence="1">
    <location>
        <begin position="32"/>
        <end position="49"/>
    </location>
</feature>
<gene>
    <name evidence="2" type="ORF">IC620_05455</name>
</gene>
<sequence>MKSKSIGFLLLLIGIFISLIKSGLAPLQSFMDWPFLFFFGGLLLIFIGYAKNNSILTLWGGILATLGISVWGHRHVTAWPTHWSFLIGLLSIAFFIQFVVNRNKITATIGFLLLLVAFFAWPGIVGIPYIAPIAEVINQFWPALLIMIGLIFLVKK</sequence>
<organism evidence="2 3">
    <name type="scientific">Polycladospora coralii</name>
    <dbReference type="NCBI Taxonomy" id="2771432"/>
    <lineage>
        <taxon>Bacteria</taxon>
        <taxon>Bacillati</taxon>
        <taxon>Bacillota</taxon>
        <taxon>Bacilli</taxon>
        <taxon>Bacillales</taxon>
        <taxon>Thermoactinomycetaceae</taxon>
        <taxon>Polycladospora</taxon>
    </lineage>
</organism>
<keyword evidence="1" id="KW-0812">Transmembrane</keyword>
<dbReference type="RefSeq" id="WP_191138439.1">
    <property type="nucleotide sequence ID" value="NZ_JACXAG020000001.1"/>
</dbReference>